<sequence length="326" mass="35947">MNNIPDSYLSIPLGQDAHRFAREFAAEQATPTKGKQVYLNTLAVYAVHNYLKWLQIESSLNDSNSWNPRMQALAPVADLVIPNLGKVECYPVLPGETVINLTFDMTESRMGYIAVQFEEQLDEAQLLGFFPPVTPDAESIELSLAGIQSLDAFIDSLDPLEVAEFNRPQETGNPVNLLKWRLNDLVEAIEAGWQTIDELFGMRSPAFRSDLANYAKDIEPGPDLPTIQQGKSIVLGTASLALLVKLSQESEEGIDILVRVFPIQESTDLPEQLKLMVLDEQGDILEEVSAGRGNNCIEQPLSGEPGEGFVIKLELGELSATESFII</sequence>
<reference evidence="1 2" key="1">
    <citation type="submission" date="2012-06" db="EMBL/GenBank/DDBJ databases">
        <title>Finished chromosome of genome of Oscillatoria acuminata PCC 6304.</title>
        <authorList>
            <consortium name="US DOE Joint Genome Institute"/>
            <person name="Gugger M."/>
            <person name="Coursin T."/>
            <person name="Rippka R."/>
            <person name="Tandeau De Marsac N."/>
            <person name="Huntemann M."/>
            <person name="Wei C.-L."/>
            <person name="Han J."/>
            <person name="Detter J.C."/>
            <person name="Han C."/>
            <person name="Tapia R."/>
            <person name="Davenport K."/>
            <person name="Daligault H."/>
            <person name="Erkkila T."/>
            <person name="Gu W."/>
            <person name="Munk A.C.C."/>
            <person name="Teshima H."/>
            <person name="Xu Y."/>
            <person name="Chain P."/>
            <person name="Chen A."/>
            <person name="Krypides N."/>
            <person name="Mavromatis K."/>
            <person name="Markowitz V."/>
            <person name="Szeto E."/>
            <person name="Ivanova N."/>
            <person name="Mikhailova N."/>
            <person name="Ovchinnikova G."/>
            <person name="Pagani I."/>
            <person name="Pati A."/>
            <person name="Goodwin L."/>
            <person name="Peters L."/>
            <person name="Pitluck S."/>
            <person name="Woyke T."/>
            <person name="Kerfeld C."/>
        </authorList>
    </citation>
    <scope>NUCLEOTIDE SEQUENCE [LARGE SCALE GENOMIC DNA]</scope>
    <source>
        <strain evidence="1 2">PCC 6304</strain>
    </source>
</reference>
<dbReference type="Pfam" id="PF08852">
    <property type="entry name" value="DUF1822"/>
    <property type="match status" value="1"/>
</dbReference>
<dbReference type="STRING" id="56110.Oscil6304_4302"/>
<dbReference type="KEGG" id="oac:Oscil6304_4302"/>
<evidence type="ECO:0000313" key="2">
    <source>
        <dbReference type="Proteomes" id="UP000010367"/>
    </source>
</evidence>
<organism evidence="1 2">
    <name type="scientific">Oscillatoria acuminata PCC 6304</name>
    <dbReference type="NCBI Taxonomy" id="56110"/>
    <lineage>
        <taxon>Bacteria</taxon>
        <taxon>Bacillati</taxon>
        <taxon>Cyanobacteriota</taxon>
        <taxon>Cyanophyceae</taxon>
        <taxon>Oscillatoriophycideae</taxon>
        <taxon>Oscillatoriales</taxon>
        <taxon>Oscillatoriaceae</taxon>
        <taxon>Oscillatoria</taxon>
    </lineage>
</organism>
<dbReference type="HOGENOM" id="CLU_073017_0_0_3"/>
<dbReference type="AlphaFoldDB" id="K9TN63"/>
<dbReference type="Proteomes" id="UP000010367">
    <property type="component" value="Chromosome"/>
</dbReference>
<dbReference type="EMBL" id="CP003607">
    <property type="protein sequence ID" value="AFY83828.1"/>
    <property type="molecule type" value="Genomic_DNA"/>
</dbReference>
<dbReference type="PATRIC" id="fig|56110.3.peg.5214"/>
<proteinExistence type="predicted"/>
<evidence type="ECO:0000313" key="1">
    <source>
        <dbReference type="EMBL" id="AFY83828.1"/>
    </source>
</evidence>
<accession>K9TN63</accession>
<evidence type="ECO:0008006" key="3">
    <source>
        <dbReference type="Google" id="ProtNLM"/>
    </source>
</evidence>
<dbReference type="InParanoid" id="K9TN63"/>
<dbReference type="RefSeq" id="WP_015150452.1">
    <property type="nucleotide sequence ID" value="NC_019693.1"/>
</dbReference>
<protein>
    <recommendedName>
        <fullName evidence="3">DUF1822 family protein</fullName>
    </recommendedName>
</protein>
<gene>
    <name evidence="1" type="ORF">Oscil6304_4302</name>
</gene>
<name>K9TN63_9CYAN</name>
<keyword evidence="2" id="KW-1185">Reference proteome</keyword>
<dbReference type="OrthoDB" id="512705at2"/>
<dbReference type="InterPro" id="IPR014951">
    <property type="entry name" value="DUF1822"/>
</dbReference>
<dbReference type="eggNOG" id="COG1672">
    <property type="taxonomic scope" value="Bacteria"/>
</dbReference>